<name>A0A0D3GZF5_9ORYZ</name>
<sequence length="89" mass="9581">MRSSTTFAKPAAAILSALLLLFFLLCNSSTSSPHEQPSVLRSRRLLSQCDGAGSCSTRVDGLGRFEKTPKAVFESLKRVPSSKSNPSHN</sequence>
<evidence type="ECO:0000313" key="2">
    <source>
        <dbReference type="EnsemblPlants" id="OBART08G12150.1"/>
    </source>
</evidence>
<proteinExistence type="predicted"/>
<protein>
    <submittedName>
        <fullName evidence="2">Uncharacterized protein</fullName>
    </submittedName>
</protein>
<dbReference type="Proteomes" id="UP000026960">
    <property type="component" value="Chromosome 8"/>
</dbReference>
<feature type="signal peptide" evidence="1">
    <location>
        <begin position="1"/>
        <end position="31"/>
    </location>
</feature>
<reference evidence="2" key="2">
    <citation type="submission" date="2015-03" db="UniProtKB">
        <authorList>
            <consortium name="EnsemblPlants"/>
        </authorList>
    </citation>
    <scope>IDENTIFICATION</scope>
</reference>
<dbReference type="PaxDb" id="65489-OBART08G12150.1"/>
<feature type="chain" id="PRO_5002263664" evidence="1">
    <location>
        <begin position="32"/>
        <end position="89"/>
    </location>
</feature>
<dbReference type="EnsemblPlants" id="OBART08G12150.1">
    <property type="protein sequence ID" value="OBART08G12150.1"/>
    <property type="gene ID" value="OBART08G12150"/>
</dbReference>
<organism evidence="2">
    <name type="scientific">Oryza barthii</name>
    <dbReference type="NCBI Taxonomy" id="65489"/>
    <lineage>
        <taxon>Eukaryota</taxon>
        <taxon>Viridiplantae</taxon>
        <taxon>Streptophyta</taxon>
        <taxon>Embryophyta</taxon>
        <taxon>Tracheophyta</taxon>
        <taxon>Spermatophyta</taxon>
        <taxon>Magnoliopsida</taxon>
        <taxon>Liliopsida</taxon>
        <taxon>Poales</taxon>
        <taxon>Poaceae</taxon>
        <taxon>BOP clade</taxon>
        <taxon>Oryzoideae</taxon>
        <taxon>Oryzeae</taxon>
        <taxon>Oryzinae</taxon>
        <taxon>Oryza</taxon>
    </lineage>
</organism>
<dbReference type="HOGENOM" id="CLU_2445022_0_0_1"/>
<evidence type="ECO:0000313" key="3">
    <source>
        <dbReference type="Proteomes" id="UP000026960"/>
    </source>
</evidence>
<keyword evidence="3" id="KW-1185">Reference proteome</keyword>
<dbReference type="AlphaFoldDB" id="A0A0D3GZF5"/>
<evidence type="ECO:0000256" key="1">
    <source>
        <dbReference type="SAM" id="SignalP"/>
    </source>
</evidence>
<accession>A0A0D3GZF5</accession>
<reference evidence="2" key="1">
    <citation type="journal article" date="2009" name="Rice">
        <title>De Novo Next Generation Sequencing of Plant Genomes.</title>
        <authorList>
            <person name="Rounsley S."/>
            <person name="Marri P.R."/>
            <person name="Yu Y."/>
            <person name="He R."/>
            <person name="Sisneros N."/>
            <person name="Goicoechea J.L."/>
            <person name="Lee S.J."/>
            <person name="Angelova A."/>
            <person name="Kudrna D."/>
            <person name="Luo M."/>
            <person name="Affourtit J."/>
            <person name="Desany B."/>
            <person name="Knight J."/>
            <person name="Niazi F."/>
            <person name="Egholm M."/>
            <person name="Wing R.A."/>
        </authorList>
    </citation>
    <scope>NUCLEOTIDE SEQUENCE [LARGE SCALE GENOMIC DNA]</scope>
    <source>
        <strain evidence="2">cv. IRGC 105608</strain>
    </source>
</reference>
<dbReference type="Gramene" id="OBART08G12150.1">
    <property type="protein sequence ID" value="OBART08G12150.1"/>
    <property type="gene ID" value="OBART08G12150"/>
</dbReference>
<keyword evidence="1" id="KW-0732">Signal</keyword>
<dbReference type="eggNOG" id="ENOG502R5S6">
    <property type="taxonomic scope" value="Eukaryota"/>
</dbReference>